<dbReference type="Pfam" id="PF01344">
    <property type="entry name" value="Kelch_1"/>
    <property type="match status" value="1"/>
</dbReference>
<evidence type="ECO:0000259" key="2">
    <source>
        <dbReference type="PROSITE" id="PS50208"/>
    </source>
</evidence>
<dbReference type="SUPFAM" id="SSF50965">
    <property type="entry name" value="Galactose oxidase, central domain"/>
    <property type="match status" value="1"/>
</dbReference>
<dbReference type="Gene3D" id="3.40.50.1460">
    <property type="match status" value="1"/>
</dbReference>
<dbReference type="PANTHER" id="PTHR22576:SF41">
    <property type="entry name" value="CASPASE 14, APOPTOSIS-RELATED CYSTEINE PEPTIDASE"/>
    <property type="match status" value="1"/>
</dbReference>
<gene>
    <name evidence="3" type="ORF">RFI_04124</name>
</gene>
<comment type="similarity">
    <text evidence="1">Belongs to the peptidase C14A family.</text>
</comment>
<dbReference type="GO" id="GO:0004197">
    <property type="term" value="F:cysteine-type endopeptidase activity"/>
    <property type="evidence" value="ECO:0007669"/>
    <property type="project" value="InterPro"/>
</dbReference>
<dbReference type="Proteomes" id="UP000023152">
    <property type="component" value="Unassembled WGS sequence"/>
</dbReference>
<reference evidence="3 4" key="1">
    <citation type="journal article" date="2013" name="Curr. Biol.">
        <title>The Genome of the Foraminiferan Reticulomyxa filosa.</title>
        <authorList>
            <person name="Glockner G."/>
            <person name="Hulsmann N."/>
            <person name="Schleicher M."/>
            <person name="Noegel A.A."/>
            <person name="Eichinger L."/>
            <person name="Gallinger C."/>
            <person name="Pawlowski J."/>
            <person name="Sierra R."/>
            <person name="Euteneuer U."/>
            <person name="Pillet L."/>
            <person name="Moustafa A."/>
            <person name="Platzer M."/>
            <person name="Groth M."/>
            <person name="Szafranski K."/>
            <person name="Schliwa M."/>
        </authorList>
    </citation>
    <scope>NUCLEOTIDE SEQUENCE [LARGE SCALE GENOMIC DNA]</scope>
</reference>
<protein>
    <recommendedName>
        <fullName evidence="2">Caspase family p20 domain-containing protein</fullName>
    </recommendedName>
</protein>
<dbReference type="SUPFAM" id="SSF52129">
    <property type="entry name" value="Caspase-like"/>
    <property type="match status" value="1"/>
</dbReference>
<dbReference type="InterPro" id="IPR001309">
    <property type="entry name" value="Pept_C14_p20"/>
</dbReference>
<keyword evidence="4" id="KW-1185">Reference proteome</keyword>
<feature type="domain" description="Caspase family p20" evidence="2">
    <location>
        <begin position="737"/>
        <end position="811"/>
    </location>
</feature>
<dbReference type="AlphaFoldDB" id="X6P4D1"/>
<comment type="caution">
    <text evidence="3">The sequence shown here is derived from an EMBL/GenBank/DDBJ whole genome shotgun (WGS) entry which is preliminary data.</text>
</comment>
<dbReference type="InterPro" id="IPR011600">
    <property type="entry name" value="Pept_C14_caspase"/>
</dbReference>
<dbReference type="InterPro" id="IPR029030">
    <property type="entry name" value="Caspase-like_dom_sf"/>
</dbReference>
<organism evidence="3 4">
    <name type="scientific">Reticulomyxa filosa</name>
    <dbReference type="NCBI Taxonomy" id="46433"/>
    <lineage>
        <taxon>Eukaryota</taxon>
        <taxon>Sar</taxon>
        <taxon>Rhizaria</taxon>
        <taxon>Retaria</taxon>
        <taxon>Foraminifera</taxon>
        <taxon>Monothalamids</taxon>
        <taxon>Reticulomyxidae</taxon>
        <taxon>Reticulomyxa</taxon>
    </lineage>
</organism>
<dbReference type="InterPro" id="IPR015915">
    <property type="entry name" value="Kelch-typ_b-propeller"/>
</dbReference>
<sequence length="910" mass="106777">MKCDSFSPYYIILPKPFVYLISQGKFEKFFKRQLKKLYSLNSFAVPSCFLLSNCCSCVRKQYSFLFSKGPLYPFKNIKNMGNQNKTQTTPFQNLKELPTSLSQSQCVLHKHEILICGGRDKNDCYSYHILKNEYKFICSYSSDVELAGHCVVKLIGNNNNKDSNVITLLSFGGDKYTKRHAFVMKYVSVWGNDDDDGDNEMNKSKKEKKSKKYNRWITFTDNYKNPILIGRDDDSYSGARAVIGGSDNHLLFITYRINNISVFNLNTFQFIKHDTLPTSIFDSIRHHCFVLKSENGQEMTKTSEKNRDKKKKNNEMLLFCQKTGSSIEYDEDDNTFQFHKLFVCKDIEPFRHYAYVCVNDVILFFGGWDGELDNESVISKSVYKYLIQENKWITFQNILPSPLSFCTAILSEDSMYVHIIGGLNDKRASVLTHMKTKVNEWSSKEEMKKIELKAEEEKNINGETKKIVKKEGVKKKEEKRKWTKWWKERNEKDKEEIISKFEQLSNNDFETWLLRQSKWKHDLNNENIVAIYAAIESYIDYHSDDDIMSKEEQTKEDHNEENKEEVDNLLYIFCFLFLIQITIIKIQNMDEREKLIKMKELTFEELLRQCYNCLDSKHFQKINNENLKLQLIDIKNNIIESDEAMKKEFESNEPTFKITWISFQQPAALGKIKTIKNPLVILIAISEYDDNNTWKNLKNVKEKDINNFKQLFEQELNYEVVFNPSPRMAKGDFQDFMDRIILNFELRKNTKKYDGLVLIICGHGENGNMLVASDGKYISIDKIRSLFNCHEMESFKDFPKVFIIDTCRGESIPKTYEIVKRGTETSYGHNDDGFLIVWSTTKGHQVADLSLLSECMKTVVMQKYKSACPFKQMLQDIRTEIRNNKSSEWYCVESQDTTDYDIIFQQRKLV</sequence>
<evidence type="ECO:0000313" key="4">
    <source>
        <dbReference type="Proteomes" id="UP000023152"/>
    </source>
</evidence>
<dbReference type="GO" id="GO:0006508">
    <property type="term" value="P:proteolysis"/>
    <property type="evidence" value="ECO:0007669"/>
    <property type="project" value="InterPro"/>
</dbReference>
<dbReference type="InterPro" id="IPR052039">
    <property type="entry name" value="Caspase-related_regulators"/>
</dbReference>
<evidence type="ECO:0000256" key="1">
    <source>
        <dbReference type="ARBA" id="ARBA00010134"/>
    </source>
</evidence>
<dbReference type="InterPro" id="IPR011043">
    <property type="entry name" value="Gal_Oxase/kelch_b-propeller"/>
</dbReference>
<name>X6P4D1_RETFI</name>
<evidence type="ECO:0000313" key="3">
    <source>
        <dbReference type="EMBL" id="ETO32983.1"/>
    </source>
</evidence>
<dbReference type="InterPro" id="IPR006652">
    <property type="entry name" value="Kelch_1"/>
</dbReference>
<dbReference type="Pfam" id="PF00656">
    <property type="entry name" value="Peptidase_C14"/>
    <property type="match status" value="1"/>
</dbReference>
<dbReference type="EMBL" id="ASPP01003778">
    <property type="protein sequence ID" value="ETO32983.1"/>
    <property type="molecule type" value="Genomic_DNA"/>
</dbReference>
<dbReference type="Gene3D" id="2.120.10.80">
    <property type="entry name" value="Kelch-type beta propeller"/>
    <property type="match status" value="2"/>
</dbReference>
<dbReference type="PROSITE" id="PS50208">
    <property type="entry name" value="CASPASE_P20"/>
    <property type="match status" value="1"/>
</dbReference>
<proteinExistence type="inferred from homology"/>
<dbReference type="InterPro" id="IPR015917">
    <property type="entry name" value="Pept_C14A"/>
</dbReference>
<dbReference type="SMART" id="SM00115">
    <property type="entry name" value="CASc"/>
    <property type="match status" value="1"/>
</dbReference>
<accession>X6P4D1</accession>
<dbReference type="PANTHER" id="PTHR22576">
    <property type="entry name" value="MUCOSA ASSOCIATED LYMPHOID TISSUE LYMPHOMA TRANSLOCATION PROTEIN 1/PARACASPASE"/>
    <property type="match status" value="1"/>
</dbReference>